<dbReference type="Proteomes" id="UP000427769">
    <property type="component" value="Chromosome"/>
</dbReference>
<dbReference type="InterPro" id="IPR002125">
    <property type="entry name" value="CMP_dCMP_dom"/>
</dbReference>
<evidence type="ECO:0000313" key="5">
    <source>
        <dbReference type="Proteomes" id="UP000427769"/>
    </source>
</evidence>
<gene>
    <name evidence="4" type="primary">tadA_2</name>
    <name evidence="4" type="ORF">DSCW_38880</name>
</gene>
<dbReference type="KEGG" id="dwd:DSCW_38880"/>
<dbReference type="PANTHER" id="PTHR11079">
    <property type="entry name" value="CYTOSINE DEAMINASE FAMILY MEMBER"/>
    <property type="match status" value="1"/>
</dbReference>
<proteinExistence type="predicted"/>
<dbReference type="PROSITE" id="PS00903">
    <property type="entry name" value="CYT_DCMP_DEAMINASES_1"/>
    <property type="match status" value="1"/>
</dbReference>
<protein>
    <submittedName>
        <fullName evidence="4">tRNA-specific adenosine deaminase</fullName>
    </submittedName>
</protein>
<dbReference type="Pfam" id="PF00383">
    <property type="entry name" value="dCMP_cyt_deam_1"/>
    <property type="match status" value="1"/>
</dbReference>
<keyword evidence="2" id="KW-0862">Zinc</keyword>
<dbReference type="GO" id="GO:0016787">
    <property type="term" value="F:hydrolase activity"/>
    <property type="evidence" value="ECO:0007669"/>
    <property type="project" value="InterPro"/>
</dbReference>
<dbReference type="PROSITE" id="PS51747">
    <property type="entry name" value="CYT_DCMP_DEAMINASES_2"/>
    <property type="match status" value="1"/>
</dbReference>
<sequence>MTRQPPSDTDTRMMTRALALARQALSNGEFPVGCVIAVGDTVVAEGHRLGTSTGQGNEIDHAEINAIRQLNRCHPDLDRSTLALYSTMEPCLMCFSAILLSGIDRIVYAYEDVMGGGTGCDRSGLAPLYRDARLTITAGVLREQSLALFRLFFADSGNPYWADSLLCRYTLDQLPG</sequence>
<dbReference type="InterPro" id="IPR016193">
    <property type="entry name" value="Cytidine_deaminase-like"/>
</dbReference>
<organism evidence="4 5">
    <name type="scientific">Desulfosarcina widdelii</name>
    <dbReference type="NCBI Taxonomy" id="947919"/>
    <lineage>
        <taxon>Bacteria</taxon>
        <taxon>Pseudomonadati</taxon>
        <taxon>Thermodesulfobacteriota</taxon>
        <taxon>Desulfobacteria</taxon>
        <taxon>Desulfobacterales</taxon>
        <taxon>Desulfosarcinaceae</taxon>
        <taxon>Desulfosarcina</taxon>
    </lineage>
</organism>
<dbReference type="CDD" id="cd01285">
    <property type="entry name" value="nucleoside_deaminase"/>
    <property type="match status" value="1"/>
</dbReference>
<dbReference type="SUPFAM" id="SSF53927">
    <property type="entry name" value="Cytidine deaminase-like"/>
    <property type="match status" value="1"/>
</dbReference>
<dbReference type="EMBL" id="AP021875">
    <property type="protein sequence ID" value="BBO76471.1"/>
    <property type="molecule type" value="Genomic_DNA"/>
</dbReference>
<dbReference type="GO" id="GO:0008270">
    <property type="term" value="F:zinc ion binding"/>
    <property type="evidence" value="ECO:0007669"/>
    <property type="project" value="InterPro"/>
</dbReference>
<dbReference type="InterPro" id="IPR016192">
    <property type="entry name" value="APOBEC/CMP_deaminase_Zn-bd"/>
</dbReference>
<dbReference type="PANTHER" id="PTHR11079:SF179">
    <property type="entry name" value="TRNA(ADENINE(34)) DEAMINASE, CHLOROPLASTIC"/>
    <property type="match status" value="1"/>
</dbReference>
<evidence type="ECO:0000259" key="3">
    <source>
        <dbReference type="PROSITE" id="PS51747"/>
    </source>
</evidence>
<name>A0A5K7Z9V3_9BACT</name>
<dbReference type="AlphaFoldDB" id="A0A5K7Z9V3"/>
<feature type="domain" description="CMP/dCMP-type deaminase" evidence="3">
    <location>
        <begin position="8"/>
        <end position="136"/>
    </location>
</feature>
<dbReference type="RefSeq" id="WP_231715496.1">
    <property type="nucleotide sequence ID" value="NZ_AP021875.1"/>
</dbReference>
<evidence type="ECO:0000256" key="2">
    <source>
        <dbReference type="ARBA" id="ARBA00022833"/>
    </source>
</evidence>
<evidence type="ECO:0000256" key="1">
    <source>
        <dbReference type="ARBA" id="ARBA00022723"/>
    </source>
</evidence>
<keyword evidence="5" id="KW-1185">Reference proteome</keyword>
<accession>A0A5K7Z9V3</accession>
<keyword evidence="1" id="KW-0479">Metal-binding</keyword>
<reference evidence="4 5" key="1">
    <citation type="submission" date="2019-11" db="EMBL/GenBank/DDBJ databases">
        <title>Comparative genomics of hydrocarbon-degrading Desulfosarcina strains.</title>
        <authorList>
            <person name="Watanabe M."/>
            <person name="Kojima H."/>
            <person name="Fukui M."/>
        </authorList>
    </citation>
    <scope>NUCLEOTIDE SEQUENCE [LARGE SCALE GENOMIC DNA]</scope>
    <source>
        <strain evidence="4 5">PP31</strain>
    </source>
</reference>
<evidence type="ECO:0000313" key="4">
    <source>
        <dbReference type="EMBL" id="BBO76471.1"/>
    </source>
</evidence>
<dbReference type="Gene3D" id="3.40.140.10">
    <property type="entry name" value="Cytidine Deaminase, domain 2"/>
    <property type="match status" value="1"/>
</dbReference>